<dbReference type="AlphaFoldDB" id="A0A392QEP7"/>
<evidence type="ECO:0000313" key="2">
    <source>
        <dbReference type="Proteomes" id="UP000265520"/>
    </source>
</evidence>
<reference evidence="1 2" key="1">
    <citation type="journal article" date="2018" name="Front. Plant Sci.">
        <title>Red Clover (Trifolium pratense) and Zigzag Clover (T. medium) - A Picture of Genomic Similarities and Differences.</title>
        <authorList>
            <person name="Dluhosova J."/>
            <person name="Istvanek J."/>
            <person name="Nedelnik J."/>
            <person name="Repkova J."/>
        </authorList>
    </citation>
    <scope>NUCLEOTIDE SEQUENCE [LARGE SCALE GENOMIC DNA]</scope>
    <source>
        <strain evidence="2">cv. 10/8</strain>
        <tissue evidence="1">Leaf</tissue>
    </source>
</reference>
<keyword evidence="2" id="KW-1185">Reference proteome</keyword>
<proteinExistence type="predicted"/>
<dbReference type="Proteomes" id="UP000265520">
    <property type="component" value="Unassembled WGS sequence"/>
</dbReference>
<dbReference type="EMBL" id="LXQA010126557">
    <property type="protein sequence ID" value="MCI21745.1"/>
    <property type="molecule type" value="Genomic_DNA"/>
</dbReference>
<protein>
    <submittedName>
        <fullName evidence="1">Uncharacterized protein</fullName>
    </submittedName>
</protein>
<comment type="caution">
    <text evidence="1">The sequence shown here is derived from an EMBL/GenBank/DDBJ whole genome shotgun (WGS) entry which is preliminary data.</text>
</comment>
<evidence type="ECO:0000313" key="1">
    <source>
        <dbReference type="EMBL" id="MCI21745.1"/>
    </source>
</evidence>
<name>A0A392QEP7_9FABA</name>
<sequence length="66" mass="7825">MLLWSIWHNRNDEVWNDNVQMPNQIGRHVFDAWNMIGTQFINYIVTTRVGLQNQVYYGGKNQIQTG</sequence>
<organism evidence="1 2">
    <name type="scientific">Trifolium medium</name>
    <dbReference type="NCBI Taxonomy" id="97028"/>
    <lineage>
        <taxon>Eukaryota</taxon>
        <taxon>Viridiplantae</taxon>
        <taxon>Streptophyta</taxon>
        <taxon>Embryophyta</taxon>
        <taxon>Tracheophyta</taxon>
        <taxon>Spermatophyta</taxon>
        <taxon>Magnoliopsida</taxon>
        <taxon>eudicotyledons</taxon>
        <taxon>Gunneridae</taxon>
        <taxon>Pentapetalae</taxon>
        <taxon>rosids</taxon>
        <taxon>fabids</taxon>
        <taxon>Fabales</taxon>
        <taxon>Fabaceae</taxon>
        <taxon>Papilionoideae</taxon>
        <taxon>50 kb inversion clade</taxon>
        <taxon>NPAAA clade</taxon>
        <taxon>Hologalegina</taxon>
        <taxon>IRL clade</taxon>
        <taxon>Trifolieae</taxon>
        <taxon>Trifolium</taxon>
    </lineage>
</organism>
<feature type="non-terminal residue" evidence="1">
    <location>
        <position position="66"/>
    </location>
</feature>
<accession>A0A392QEP7</accession>